<evidence type="ECO:0000256" key="1">
    <source>
        <dbReference type="SAM" id="Phobius"/>
    </source>
</evidence>
<feature type="transmembrane region" description="Helical" evidence="1">
    <location>
        <begin position="6"/>
        <end position="26"/>
    </location>
</feature>
<keyword evidence="1" id="KW-0472">Membrane</keyword>
<dbReference type="EMBL" id="JAVDSC010000003">
    <property type="protein sequence ID" value="MDR6629194.1"/>
    <property type="molecule type" value="Genomic_DNA"/>
</dbReference>
<sequence>MEFPVWMFLIVAIVLTLVIGRLGTVLKDKFSS</sequence>
<dbReference type="Proteomes" id="UP001262767">
    <property type="component" value="Unassembled WGS sequence"/>
</dbReference>
<proteinExistence type="predicted"/>
<accession>A0AAW8LJI9</accession>
<evidence type="ECO:0000313" key="3">
    <source>
        <dbReference type="Proteomes" id="UP001262767"/>
    </source>
</evidence>
<keyword evidence="1" id="KW-0812">Transmembrane</keyword>
<gene>
    <name evidence="2" type="ORF">J2X86_001224</name>
</gene>
<name>A0AAW8LJI9_ACILW</name>
<organism evidence="2 3">
    <name type="scientific">Acinetobacter lwoffii</name>
    <dbReference type="NCBI Taxonomy" id="28090"/>
    <lineage>
        <taxon>Bacteria</taxon>
        <taxon>Pseudomonadati</taxon>
        <taxon>Pseudomonadota</taxon>
        <taxon>Gammaproteobacteria</taxon>
        <taxon>Moraxellales</taxon>
        <taxon>Moraxellaceae</taxon>
        <taxon>Acinetobacter</taxon>
    </lineage>
</organism>
<comment type="caution">
    <text evidence="2">The sequence shown here is derived from an EMBL/GenBank/DDBJ whole genome shotgun (WGS) entry which is preliminary data.</text>
</comment>
<reference evidence="2" key="1">
    <citation type="submission" date="2023-07" db="EMBL/GenBank/DDBJ databases">
        <title>Sorghum-associated microbial communities from plants grown in Nebraska, USA.</title>
        <authorList>
            <person name="Schachtman D."/>
        </authorList>
    </citation>
    <scope>NUCLEOTIDE SEQUENCE</scope>
    <source>
        <strain evidence="2">BE44</strain>
    </source>
</reference>
<protein>
    <submittedName>
        <fullName evidence="2">Uncharacterized protein</fullName>
    </submittedName>
</protein>
<dbReference type="AlphaFoldDB" id="A0AAW8LJI9"/>
<evidence type="ECO:0000313" key="2">
    <source>
        <dbReference type="EMBL" id="MDR6629194.1"/>
    </source>
</evidence>
<keyword evidence="1" id="KW-1133">Transmembrane helix</keyword>